<evidence type="ECO:0000313" key="2">
    <source>
        <dbReference type="EMBL" id="KAB1139858.1"/>
    </source>
</evidence>
<keyword evidence="3" id="KW-1185">Reference proteome</keyword>
<accession>A0A6H9UNT2</accession>
<sequence>MRQFERLKVVRERGGDGPRIGETGRKPARERHCRRCGAKTRPRENLRRLRHPWASSSAIPVPQSSMAVQSR</sequence>
<feature type="compositionally biased region" description="Basic residues" evidence="1">
    <location>
        <begin position="28"/>
        <end position="40"/>
    </location>
</feature>
<reference evidence="2 3" key="1">
    <citation type="submission" date="2019-09" db="EMBL/GenBank/DDBJ databases">
        <title>Screening of Novel Bioactive Compounds from Soil-Associated.</title>
        <authorList>
            <person name="Zhao S."/>
        </authorList>
    </citation>
    <scope>NUCLEOTIDE SEQUENCE [LARGE SCALE GENOMIC DNA]</scope>
    <source>
        <strain evidence="2 3">HIT-DPA4</strain>
    </source>
</reference>
<name>A0A6H9UNT2_9ACTN</name>
<dbReference type="Proteomes" id="UP000442707">
    <property type="component" value="Unassembled WGS sequence"/>
</dbReference>
<proteinExistence type="predicted"/>
<dbReference type="EMBL" id="VZRB01000051">
    <property type="protein sequence ID" value="KAB1139858.1"/>
    <property type="molecule type" value="Genomic_DNA"/>
</dbReference>
<feature type="compositionally biased region" description="Polar residues" evidence="1">
    <location>
        <begin position="54"/>
        <end position="71"/>
    </location>
</feature>
<evidence type="ECO:0000313" key="3">
    <source>
        <dbReference type="Proteomes" id="UP000442707"/>
    </source>
</evidence>
<comment type="caution">
    <text evidence="2">The sequence shown here is derived from an EMBL/GenBank/DDBJ whole genome shotgun (WGS) entry which is preliminary data.</text>
</comment>
<feature type="compositionally biased region" description="Basic and acidic residues" evidence="1">
    <location>
        <begin position="1"/>
        <end position="16"/>
    </location>
</feature>
<evidence type="ECO:0000256" key="1">
    <source>
        <dbReference type="SAM" id="MobiDB-lite"/>
    </source>
</evidence>
<feature type="region of interest" description="Disordered" evidence="1">
    <location>
        <begin position="1"/>
        <end position="71"/>
    </location>
</feature>
<organism evidence="2 3">
    <name type="scientific">Streptomyces luteolifulvus</name>
    <dbReference type="NCBI Taxonomy" id="2615112"/>
    <lineage>
        <taxon>Bacteria</taxon>
        <taxon>Bacillati</taxon>
        <taxon>Actinomycetota</taxon>
        <taxon>Actinomycetes</taxon>
        <taxon>Kitasatosporales</taxon>
        <taxon>Streptomycetaceae</taxon>
        <taxon>Streptomyces</taxon>
    </lineage>
</organism>
<gene>
    <name evidence="2" type="ORF">F7R91_38255</name>
</gene>
<dbReference type="AlphaFoldDB" id="A0A6H9UNT2"/>
<protein>
    <submittedName>
        <fullName evidence="2">Uncharacterized protein</fullName>
    </submittedName>
</protein>